<keyword evidence="6" id="KW-1185">Reference proteome</keyword>
<dbReference type="Gene3D" id="2.160.10.10">
    <property type="entry name" value="Hexapeptide repeat proteins"/>
    <property type="match status" value="1"/>
</dbReference>
<gene>
    <name evidence="5" type="ORF">MKW35_05700</name>
</gene>
<accession>A0ABS9RGN5</accession>
<reference evidence="5" key="1">
    <citation type="submission" date="2022-02" db="EMBL/GenBank/DDBJ databases">
        <title>Aestuariibaculum sp., a marine bacterium isolated from sediment in Guangxi.</title>
        <authorList>
            <person name="Ying J."/>
        </authorList>
    </citation>
    <scope>NUCLEOTIDE SEQUENCE</scope>
    <source>
        <strain evidence="5">L182</strain>
    </source>
</reference>
<dbReference type="Proteomes" id="UP001156141">
    <property type="component" value="Unassembled WGS sequence"/>
</dbReference>
<dbReference type="InterPro" id="IPR011004">
    <property type="entry name" value="Trimer_LpxA-like_sf"/>
</dbReference>
<feature type="domain" description="Glycosyltransferase 2-like" evidence="4">
    <location>
        <begin position="9"/>
        <end position="135"/>
    </location>
</feature>
<evidence type="ECO:0000313" key="6">
    <source>
        <dbReference type="Proteomes" id="UP001156141"/>
    </source>
</evidence>
<dbReference type="CDD" id="cd06433">
    <property type="entry name" value="GT_2_WfgS_like"/>
    <property type="match status" value="1"/>
</dbReference>
<keyword evidence="5" id="KW-0328">Glycosyltransferase</keyword>
<keyword evidence="3" id="KW-0472">Membrane</keyword>
<evidence type="ECO:0000256" key="2">
    <source>
        <dbReference type="ARBA" id="ARBA00022679"/>
    </source>
</evidence>
<dbReference type="InterPro" id="IPR029044">
    <property type="entry name" value="Nucleotide-diphossugar_trans"/>
</dbReference>
<dbReference type="Gene3D" id="3.90.550.10">
    <property type="entry name" value="Spore Coat Polysaccharide Biosynthesis Protein SpsA, Chain A"/>
    <property type="match status" value="1"/>
</dbReference>
<dbReference type="SUPFAM" id="SSF53448">
    <property type="entry name" value="Nucleotide-diphospho-sugar transferases"/>
    <property type="match status" value="1"/>
</dbReference>
<evidence type="ECO:0000256" key="1">
    <source>
        <dbReference type="ARBA" id="ARBA00007274"/>
    </source>
</evidence>
<comment type="similarity">
    <text evidence="1">Belongs to the transferase hexapeptide repeat family.</text>
</comment>
<dbReference type="RefSeq" id="WP_240572423.1">
    <property type="nucleotide sequence ID" value="NZ_CP136709.1"/>
</dbReference>
<keyword evidence="3" id="KW-1133">Transmembrane helix</keyword>
<evidence type="ECO:0000313" key="5">
    <source>
        <dbReference type="EMBL" id="MCH4552106.1"/>
    </source>
</evidence>
<proteinExistence type="inferred from homology"/>
<dbReference type="SUPFAM" id="SSF51161">
    <property type="entry name" value="Trimeric LpxA-like enzymes"/>
    <property type="match status" value="1"/>
</dbReference>
<evidence type="ECO:0000259" key="4">
    <source>
        <dbReference type="Pfam" id="PF00535"/>
    </source>
</evidence>
<dbReference type="EC" id="2.4.-.-" evidence="5"/>
<keyword evidence="3" id="KW-0812">Transmembrane</keyword>
<dbReference type="CDD" id="cd04647">
    <property type="entry name" value="LbH_MAT_like"/>
    <property type="match status" value="1"/>
</dbReference>
<evidence type="ECO:0000256" key="3">
    <source>
        <dbReference type="SAM" id="Phobius"/>
    </source>
</evidence>
<organism evidence="5 6">
    <name type="scientific">Aestuariibaculum lutulentum</name>
    <dbReference type="NCBI Taxonomy" id="2920935"/>
    <lineage>
        <taxon>Bacteria</taxon>
        <taxon>Pseudomonadati</taxon>
        <taxon>Bacteroidota</taxon>
        <taxon>Flavobacteriia</taxon>
        <taxon>Flavobacteriales</taxon>
        <taxon>Flavobacteriaceae</taxon>
    </lineage>
</organism>
<dbReference type="GO" id="GO:0016757">
    <property type="term" value="F:glycosyltransferase activity"/>
    <property type="evidence" value="ECO:0007669"/>
    <property type="project" value="UniProtKB-KW"/>
</dbReference>
<dbReference type="InterPro" id="IPR051159">
    <property type="entry name" value="Hexapeptide_acetyltransf"/>
</dbReference>
<dbReference type="PANTHER" id="PTHR23416:SF23">
    <property type="entry name" value="ACETYLTRANSFERASE C18B11.09C-RELATED"/>
    <property type="match status" value="1"/>
</dbReference>
<keyword evidence="2 5" id="KW-0808">Transferase</keyword>
<comment type="caution">
    <text evidence="5">The sequence shown here is derived from an EMBL/GenBank/DDBJ whole genome shotgun (WGS) entry which is preliminary data.</text>
</comment>
<name>A0ABS9RGN5_9FLAO</name>
<sequence length="432" mass="48735">MKTNKIDFSIITICYNSVNTVEKTIKSVISQSHENYEYIIIDGGSKDGTLEIINKYKGKISLIISEPDDGIYDAFNKGVKLAKGNHIGILNSDDTYNYNTLELAFKSIKKKPLAIIYGNTCFIDENDVVFSQNDGDFGNSKLKRGIGFMHPASFVPMEVYNKVGLYSVSKNLFIASDADFLLRCYKFGIEFYKSDFKVFMRTGGLSETSFYLAHKQYLNSLFDNGIIDKKELFIEKNKLLFKSILKRFLTRKNVAKIKLQIWIVIVSIFNFLIRYIPFNFFKRKLLKISGISLGSNSYIHNSTFLSLGKLSVGDFTVINPKCIIDNRGEIKIGSNVSIAHYCKIYTTGHDVNCSYFTGIKKAVVIEDNVVLFSNCIIQPGVTLGKGCVVFPGSVVTKDVPPFTMVGGNPAKLIGQRNKNLNYRIDYGFRFIK</sequence>
<dbReference type="InterPro" id="IPR001173">
    <property type="entry name" value="Glyco_trans_2-like"/>
</dbReference>
<dbReference type="InterPro" id="IPR001451">
    <property type="entry name" value="Hexapep"/>
</dbReference>
<dbReference type="EMBL" id="JAKVQD010000001">
    <property type="protein sequence ID" value="MCH4552106.1"/>
    <property type="molecule type" value="Genomic_DNA"/>
</dbReference>
<feature type="transmembrane region" description="Helical" evidence="3">
    <location>
        <begin position="259"/>
        <end position="277"/>
    </location>
</feature>
<dbReference type="Pfam" id="PF00132">
    <property type="entry name" value="Hexapep"/>
    <property type="match status" value="1"/>
</dbReference>
<protein>
    <submittedName>
        <fullName evidence="5">Glycosyltransferase</fullName>
        <ecNumber evidence="5">2.4.-.-</ecNumber>
    </submittedName>
</protein>
<dbReference type="Pfam" id="PF00535">
    <property type="entry name" value="Glycos_transf_2"/>
    <property type="match status" value="1"/>
</dbReference>
<dbReference type="PANTHER" id="PTHR23416">
    <property type="entry name" value="SIALIC ACID SYNTHASE-RELATED"/>
    <property type="match status" value="1"/>
</dbReference>